<keyword evidence="3" id="KW-1185">Reference proteome</keyword>
<feature type="compositionally biased region" description="Low complexity" evidence="1">
    <location>
        <begin position="222"/>
        <end position="242"/>
    </location>
</feature>
<evidence type="ECO:0000313" key="2">
    <source>
        <dbReference type="EMBL" id="TFK48896.1"/>
    </source>
</evidence>
<evidence type="ECO:0000256" key="1">
    <source>
        <dbReference type="SAM" id="MobiDB-lite"/>
    </source>
</evidence>
<feature type="compositionally biased region" description="Basic and acidic residues" evidence="1">
    <location>
        <begin position="148"/>
        <end position="160"/>
    </location>
</feature>
<feature type="compositionally biased region" description="Low complexity" evidence="1">
    <location>
        <begin position="79"/>
        <end position="91"/>
    </location>
</feature>
<dbReference type="Proteomes" id="UP000305948">
    <property type="component" value="Unassembled WGS sequence"/>
</dbReference>
<organism evidence="2 3">
    <name type="scientific">Heliocybe sulcata</name>
    <dbReference type="NCBI Taxonomy" id="5364"/>
    <lineage>
        <taxon>Eukaryota</taxon>
        <taxon>Fungi</taxon>
        <taxon>Dikarya</taxon>
        <taxon>Basidiomycota</taxon>
        <taxon>Agaricomycotina</taxon>
        <taxon>Agaricomycetes</taxon>
        <taxon>Gloeophyllales</taxon>
        <taxon>Gloeophyllaceae</taxon>
        <taxon>Heliocybe</taxon>
    </lineage>
</organism>
<feature type="region of interest" description="Disordered" evidence="1">
    <location>
        <begin position="79"/>
        <end position="248"/>
    </location>
</feature>
<gene>
    <name evidence="2" type="ORF">OE88DRAFT_436914</name>
</gene>
<sequence>MAGSQPFGPYSNLAGEGFVSGHYNVDDERTPTYMTGHLYNPDQLYVETTLQINTGVPPIITTPAADDAFDDYLQRSMSASCSPSPYSAEAPYNTGLRGFHDLSDPESPHSASGSEPFSGRSPVDISPVNNNGLLLPVSSARSHHRTRSASDVRLSAHQEQDYSSGLLSPQPMPGHRRTRSYNSPNPQMYDQYPGGTEVLFGSSPSSLHPENPFGSYRGRPLSRNSSNGSARSSRRPSPYGSRPRPPSR</sequence>
<dbReference type="AlphaFoldDB" id="A0A5C3MXK2"/>
<protein>
    <submittedName>
        <fullName evidence="2">Uncharacterized protein</fullName>
    </submittedName>
</protein>
<reference evidence="2 3" key="1">
    <citation type="journal article" date="2019" name="Nat. Ecol. Evol.">
        <title>Megaphylogeny resolves global patterns of mushroom evolution.</title>
        <authorList>
            <person name="Varga T."/>
            <person name="Krizsan K."/>
            <person name="Foldi C."/>
            <person name="Dima B."/>
            <person name="Sanchez-Garcia M."/>
            <person name="Sanchez-Ramirez S."/>
            <person name="Szollosi G.J."/>
            <person name="Szarkandi J.G."/>
            <person name="Papp V."/>
            <person name="Albert L."/>
            <person name="Andreopoulos W."/>
            <person name="Angelini C."/>
            <person name="Antonin V."/>
            <person name="Barry K.W."/>
            <person name="Bougher N.L."/>
            <person name="Buchanan P."/>
            <person name="Buyck B."/>
            <person name="Bense V."/>
            <person name="Catcheside P."/>
            <person name="Chovatia M."/>
            <person name="Cooper J."/>
            <person name="Damon W."/>
            <person name="Desjardin D."/>
            <person name="Finy P."/>
            <person name="Geml J."/>
            <person name="Haridas S."/>
            <person name="Hughes K."/>
            <person name="Justo A."/>
            <person name="Karasinski D."/>
            <person name="Kautmanova I."/>
            <person name="Kiss B."/>
            <person name="Kocsube S."/>
            <person name="Kotiranta H."/>
            <person name="LaButti K.M."/>
            <person name="Lechner B.E."/>
            <person name="Liimatainen K."/>
            <person name="Lipzen A."/>
            <person name="Lukacs Z."/>
            <person name="Mihaltcheva S."/>
            <person name="Morgado L.N."/>
            <person name="Niskanen T."/>
            <person name="Noordeloos M.E."/>
            <person name="Ohm R.A."/>
            <person name="Ortiz-Santana B."/>
            <person name="Ovrebo C."/>
            <person name="Racz N."/>
            <person name="Riley R."/>
            <person name="Savchenko A."/>
            <person name="Shiryaev A."/>
            <person name="Soop K."/>
            <person name="Spirin V."/>
            <person name="Szebenyi C."/>
            <person name="Tomsovsky M."/>
            <person name="Tulloss R.E."/>
            <person name="Uehling J."/>
            <person name="Grigoriev I.V."/>
            <person name="Vagvolgyi C."/>
            <person name="Papp T."/>
            <person name="Martin F.M."/>
            <person name="Miettinen O."/>
            <person name="Hibbett D.S."/>
            <person name="Nagy L.G."/>
        </authorList>
    </citation>
    <scope>NUCLEOTIDE SEQUENCE [LARGE SCALE GENOMIC DNA]</scope>
    <source>
        <strain evidence="2 3">OMC1185</strain>
    </source>
</reference>
<proteinExistence type="predicted"/>
<name>A0A5C3MXK2_9AGAM</name>
<feature type="compositionally biased region" description="Basic and acidic residues" evidence="1">
    <location>
        <begin position="98"/>
        <end position="107"/>
    </location>
</feature>
<accession>A0A5C3MXK2</accession>
<evidence type="ECO:0000313" key="3">
    <source>
        <dbReference type="Proteomes" id="UP000305948"/>
    </source>
</evidence>
<dbReference type="EMBL" id="ML213517">
    <property type="protein sequence ID" value="TFK48896.1"/>
    <property type="molecule type" value="Genomic_DNA"/>
</dbReference>